<evidence type="ECO:0000256" key="2">
    <source>
        <dbReference type="ARBA" id="ARBA00005236"/>
    </source>
</evidence>
<keyword evidence="3" id="KW-1003">Cell membrane</keyword>
<organism evidence="10 11">
    <name type="scientific">Nocardia otitidiscaviarum</name>
    <dbReference type="NCBI Taxonomy" id="1823"/>
    <lineage>
        <taxon>Bacteria</taxon>
        <taxon>Bacillati</taxon>
        <taxon>Actinomycetota</taxon>
        <taxon>Actinomycetes</taxon>
        <taxon>Mycobacteriales</taxon>
        <taxon>Nocardiaceae</taxon>
        <taxon>Nocardia</taxon>
    </lineage>
</organism>
<keyword evidence="6 7" id="KW-0472">Membrane</keyword>
<evidence type="ECO:0000256" key="3">
    <source>
        <dbReference type="ARBA" id="ARBA00022475"/>
    </source>
</evidence>
<accession>A0A379JIT5</accession>
<evidence type="ECO:0000256" key="4">
    <source>
        <dbReference type="ARBA" id="ARBA00022692"/>
    </source>
</evidence>
<feature type="transmembrane region" description="Helical" evidence="7">
    <location>
        <begin position="354"/>
        <end position="385"/>
    </location>
</feature>
<dbReference type="InterPro" id="IPR003838">
    <property type="entry name" value="ABC3_permease_C"/>
</dbReference>
<evidence type="ECO:0000256" key="1">
    <source>
        <dbReference type="ARBA" id="ARBA00004651"/>
    </source>
</evidence>
<dbReference type="OrthoDB" id="3223244at2"/>
<feature type="domain" description="ABC3 transporter permease C-terminal" evidence="8">
    <location>
        <begin position="268"/>
        <end position="387"/>
    </location>
</feature>
<dbReference type="PANTHER" id="PTHR30489:SF0">
    <property type="entry name" value="LIPOPROTEIN-RELEASING SYSTEM TRANSMEMBRANE PROTEIN LOLE"/>
    <property type="match status" value="1"/>
</dbReference>
<feature type="transmembrane region" description="Helical" evidence="7">
    <location>
        <begin position="26"/>
        <end position="44"/>
    </location>
</feature>
<evidence type="ECO:0000256" key="7">
    <source>
        <dbReference type="SAM" id="Phobius"/>
    </source>
</evidence>
<evidence type="ECO:0000259" key="8">
    <source>
        <dbReference type="Pfam" id="PF02687"/>
    </source>
</evidence>
<feature type="transmembrane region" description="Helical" evidence="7">
    <location>
        <begin position="814"/>
        <end position="835"/>
    </location>
</feature>
<dbReference type="Proteomes" id="UP000255467">
    <property type="component" value="Unassembled WGS sequence"/>
</dbReference>
<evidence type="ECO:0000313" key="11">
    <source>
        <dbReference type="Proteomes" id="UP000255467"/>
    </source>
</evidence>
<dbReference type="EMBL" id="UGRY01000005">
    <property type="protein sequence ID" value="SUD48569.1"/>
    <property type="molecule type" value="Genomic_DNA"/>
</dbReference>
<keyword evidence="4 7" id="KW-0812">Transmembrane</keyword>
<feature type="transmembrane region" description="Helical" evidence="7">
    <location>
        <begin position="307"/>
        <end position="333"/>
    </location>
</feature>
<feature type="domain" description="MacB-like periplasmic core" evidence="9">
    <location>
        <begin position="490"/>
        <end position="692"/>
    </location>
</feature>
<sequence length="852" mass="89045">MRRVGAGWARFRRVHLTALIFDWRRTISSVVGVALGVTLVLGMVQLQREVTRPFDAFGPSLTAYAGDRAIQVTPTVAGRLPVAVVQRLRSEIPEAEAVVPFVAGMAPLEVGGTRHGFFVMGAPCTIELLVGPFDCEQRARTERPADGPGVPFEIPAVVADRLGLRLGDEVRIPGQPAGSAHLGWTFPEFDRVAGINGGHVLFAPDTDSAADLLGGSGFVTAAFVLPAPGADIAAEVDRIVADVATAGPPRPQLPVVYAGAKQSLNLTALSGILVGILIAVNTILLSIEERRAVMGTIGAIGATPRSLLAGFLGEGAVIGAIGGLLAVPSGYLLGDFLIDRFGRTMLDGSGAEIAVGWSPGLIGLGLGAGVLCGVLAMAGPAWRLVRDGPLAAMSSFGVVRGGRRIRLWVLILGLITIAGAVALLERFQRGLVDLNLGSSGLFLGLAGVAAVTLWATPRIATGLTDVLARRHPRTGRLVAADIRRYATLFATTVAVMTVGTSLAVGSASVQRLAADQVAEQKAQRLSDALVIAPQAILDQRRGRIAPATFELIERAAGGREIASRWTAMIPSATEPRIVVGVDPGGWYAEAAVDTVTDARALWRGMNAGEIGLSDVAAGHLGVGVGDTVALPTPQGRKEFRVAGLFRPRVINDSTLGDIVLVSAATAERTWAAVRDQVIVRYDSAADAAAHREDYLALGAGLSVYDDDTWRTTGERAITRFFEPFTISGYVMMITAGISVLNVFVLALVQRRRERAVLRAIGSTVGTERAVVLTQAALLAGLTIAFATAGGLGLIHLQATASPVFYGFQLAWGVVTGPLLVTAGAVLALVALASLYPAYRAGRLETVEVLRSE</sequence>
<feature type="transmembrane region" description="Helical" evidence="7">
    <location>
        <begin position="436"/>
        <end position="455"/>
    </location>
</feature>
<feature type="transmembrane region" description="Helical" evidence="7">
    <location>
        <begin position="266"/>
        <end position="287"/>
    </location>
</feature>
<dbReference type="Pfam" id="PF02687">
    <property type="entry name" value="FtsX"/>
    <property type="match status" value="2"/>
</dbReference>
<protein>
    <submittedName>
        <fullName evidence="10">FtsX-like permease family</fullName>
    </submittedName>
</protein>
<evidence type="ECO:0000313" key="10">
    <source>
        <dbReference type="EMBL" id="SUD48569.1"/>
    </source>
</evidence>
<keyword evidence="11" id="KW-1185">Reference proteome</keyword>
<feature type="transmembrane region" description="Helical" evidence="7">
    <location>
        <begin position="405"/>
        <end position="424"/>
    </location>
</feature>
<dbReference type="InterPro" id="IPR051447">
    <property type="entry name" value="Lipoprotein-release_system"/>
</dbReference>
<proteinExistence type="inferred from homology"/>
<comment type="similarity">
    <text evidence="2">Belongs to the ABC-4 integral membrane protein family. LolC/E subfamily.</text>
</comment>
<name>A0A379JIT5_9NOCA</name>
<evidence type="ECO:0000256" key="6">
    <source>
        <dbReference type="ARBA" id="ARBA00023136"/>
    </source>
</evidence>
<feature type="transmembrane region" description="Helical" evidence="7">
    <location>
        <begin position="726"/>
        <end position="748"/>
    </location>
</feature>
<dbReference type="GO" id="GO:0098797">
    <property type="term" value="C:plasma membrane protein complex"/>
    <property type="evidence" value="ECO:0007669"/>
    <property type="project" value="TreeGrafter"/>
</dbReference>
<gene>
    <name evidence="10" type="ORF">NCTC1934_05905</name>
</gene>
<dbReference type="Pfam" id="PF12704">
    <property type="entry name" value="MacB_PCD"/>
    <property type="match status" value="1"/>
</dbReference>
<keyword evidence="5 7" id="KW-1133">Transmembrane helix</keyword>
<evidence type="ECO:0000256" key="5">
    <source>
        <dbReference type="ARBA" id="ARBA00022989"/>
    </source>
</evidence>
<dbReference type="RefSeq" id="WP_039814265.1">
    <property type="nucleotide sequence ID" value="NZ_UGRY01000005.1"/>
</dbReference>
<comment type="subcellular location">
    <subcellularLocation>
        <location evidence="1">Cell membrane</location>
        <topology evidence="1">Multi-pass membrane protein</topology>
    </subcellularLocation>
</comment>
<dbReference type="PANTHER" id="PTHR30489">
    <property type="entry name" value="LIPOPROTEIN-RELEASING SYSTEM TRANSMEMBRANE PROTEIN LOLE"/>
    <property type="match status" value="1"/>
</dbReference>
<dbReference type="GO" id="GO:0044874">
    <property type="term" value="P:lipoprotein localization to outer membrane"/>
    <property type="evidence" value="ECO:0007669"/>
    <property type="project" value="TreeGrafter"/>
</dbReference>
<dbReference type="AlphaFoldDB" id="A0A379JIT5"/>
<dbReference type="STRING" id="1406858.GCA_000710895_04571"/>
<reference evidence="10 11" key="1">
    <citation type="submission" date="2018-06" db="EMBL/GenBank/DDBJ databases">
        <authorList>
            <consortium name="Pathogen Informatics"/>
            <person name="Doyle S."/>
        </authorList>
    </citation>
    <scope>NUCLEOTIDE SEQUENCE [LARGE SCALE GENOMIC DNA]</scope>
    <source>
        <strain evidence="10 11">NCTC1934</strain>
    </source>
</reference>
<feature type="domain" description="ABC3 transporter permease C-terminal" evidence="8">
    <location>
        <begin position="728"/>
        <end position="844"/>
    </location>
</feature>
<feature type="transmembrane region" description="Helical" evidence="7">
    <location>
        <begin position="769"/>
        <end position="794"/>
    </location>
</feature>
<evidence type="ECO:0000259" key="9">
    <source>
        <dbReference type="Pfam" id="PF12704"/>
    </source>
</evidence>
<dbReference type="InterPro" id="IPR025857">
    <property type="entry name" value="MacB_PCD"/>
</dbReference>